<name>A0A1J6HTN5_NICAT</name>
<dbReference type="Gramene" id="OIT18751">
    <property type="protein sequence ID" value="OIT18751"/>
    <property type="gene ID" value="A4A49_55228"/>
</dbReference>
<dbReference type="PANTHER" id="PTHR33599">
    <property type="entry name" value="PROTEIN IDA-LIKE 5"/>
    <property type="match status" value="1"/>
</dbReference>
<evidence type="ECO:0000256" key="3">
    <source>
        <dbReference type="ARBA" id="ARBA00022729"/>
    </source>
</evidence>
<dbReference type="InterPro" id="IPR039639">
    <property type="entry name" value="IDA-like"/>
</dbReference>
<keyword evidence="2" id="KW-0964">Secreted</keyword>
<dbReference type="GO" id="GO:0010227">
    <property type="term" value="P:floral organ abscission"/>
    <property type="evidence" value="ECO:0007669"/>
    <property type="project" value="InterPro"/>
</dbReference>
<reference evidence="4 6" key="1">
    <citation type="submission" date="2016-11" db="EMBL/GenBank/DDBJ databases">
        <title>The genome of Nicotiana attenuata.</title>
        <authorList>
            <person name="Xu S."/>
            <person name="Brockmoeller T."/>
            <person name="Gaquerel E."/>
            <person name="Navarro A."/>
            <person name="Kuhl H."/>
            <person name="Gase K."/>
            <person name="Ling Z."/>
            <person name="Zhou W."/>
            <person name="Kreitzer C."/>
            <person name="Stanke M."/>
            <person name="Tang H."/>
            <person name="Lyons E."/>
            <person name="Pandey P."/>
            <person name="Pandey S.P."/>
            <person name="Timmermann B."/>
            <person name="Baldwin I.T."/>
        </authorList>
    </citation>
    <scope>NUCLEOTIDE SEQUENCE [LARGE SCALE GENOMIC DNA]</scope>
    <source>
        <strain evidence="6">cv. UT</strain>
        <strain evidence="4">UT</strain>
        <tissue evidence="4">Leaves</tissue>
    </source>
</reference>
<dbReference type="PANTHER" id="PTHR33599:SF20">
    <property type="entry name" value="PROTEIN IDA"/>
    <property type="match status" value="1"/>
</dbReference>
<keyword evidence="3" id="KW-0732">Signal</keyword>
<organism evidence="4 6">
    <name type="scientific">Nicotiana attenuata</name>
    <name type="common">Coyote tobacco</name>
    <dbReference type="NCBI Taxonomy" id="49451"/>
    <lineage>
        <taxon>Eukaryota</taxon>
        <taxon>Viridiplantae</taxon>
        <taxon>Streptophyta</taxon>
        <taxon>Embryophyta</taxon>
        <taxon>Tracheophyta</taxon>
        <taxon>Spermatophyta</taxon>
        <taxon>Magnoliopsida</taxon>
        <taxon>eudicotyledons</taxon>
        <taxon>Gunneridae</taxon>
        <taxon>Pentapetalae</taxon>
        <taxon>asterids</taxon>
        <taxon>lamiids</taxon>
        <taxon>Solanales</taxon>
        <taxon>Solanaceae</taxon>
        <taxon>Nicotianoideae</taxon>
        <taxon>Nicotianeae</taxon>
        <taxon>Nicotiana</taxon>
    </lineage>
</organism>
<comment type="caution">
    <text evidence="4">The sequence shown here is derived from an EMBL/GenBank/DDBJ whole genome shotgun (WGS) entry which is preliminary data.</text>
</comment>
<evidence type="ECO:0000313" key="5">
    <source>
        <dbReference type="EMBL" id="OIT18751.1"/>
    </source>
</evidence>
<dbReference type="EMBL" id="MJEQ01037194">
    <property type="protein sequence ID" value="OIS96253.1"/>
    <property type="molecule type" value="Genomic_DNA"/>
</dbReference>
<dbReference type="AlphaFoldDB" id="A0A1J6HTN5"/>
<dbReference type="OMA" id="IMMVEEN"/>
<dbReference type="Proteomes" id="UP000187609">
    <property type="component" value="Unassembled WGS sequence"/>
</dbReference>
<evidence type="ECO:0000256" key="2">
    <source>
        <dbReference type="ARBA" id="ARBA00022525"/>
    </source>
</evidence>
<evidence type="ECO:0000313" key="6">
    <source>
        <dbReference type="Proteomes" id="UP000187609"/>
    </source>
</evidence>
<keyword evidence="6" id="KW-1185">Reference proteome</keyword>
<accession>A0A1J6HTN5</accession>
<proteinExistence type="predicted"/>
<dbReference type="EMBL" id="MJEQ01018277">
    <property type="protein sequence ID" value="OIT18751.1"/>
    <property type="molecule type" value="Genomic_DNA"/>
</dbReference>
<comment type="subcellular location">
    <subcellularLocation>
        <location evidence="1">Secreted</location>
        <location evidence="1">Extracellular space</location>
    </subcellularLocation>
</comment>
<dbReference type="Gramene" id="OIS96253">
    <property type="protein sequence ID" value="OIS96253"/>
    <property type="gene ID" value="A4A49_58597"/>
</dbReference>
<gene>
    <name evidence="5" type="ORF">A4A49_55228</name>
    <name evidence="4" type="ORF">A4A49_58597</name>
</gene>
<dbReference type="GO" id="GO:0005576">
    <property type="term" value="C:extracellular region"/>
    <property type="evidence" value="ECO:0007669"/>
    <property type="project" value="UniProtKB-SubCell"/>
</dbReference>
<evidence type="ECO:0000256" key="1">
    <source>
        <dbReference type="ARBA" id="ARBA00004239"/>
    </source>
</evidence>
<sequence length="97" mass="11009">MAYSTNNSKTFHFSWNFMCLILTLSLVLGYGATVRTMATTTATKEEASGKFSEPNRELYGEKNEFVKSNWFNMLPKGVPIPPSAPSKRHNYYVNSYP</sequence>
<evidence type="ECO:0000313" key="4">
    <source>
        <dbReference type="EMBL" id="OIS96253.1"/>
    </source>
</evidence>
<protein>
    <submittedName>
        <fullName evidence="4">Uncharacterized protein</fullName>
    </submittedName>
</protein>